<reference evidence="1" key="1">
    <citation type="submission" date="2016-12" db="EMBL/GenBank/DDBJ databases">
        <authorList>
            <person name="Song W.-J."/>
            <person name="Kurnit D.M."/>
        </authorList>
    </citation>
    <scope>NUCLEOTIDE SEQUENCE [LARGE SCALE GENOMIC DNA]</scope>
    <source>
        <strain evidence="1">STM7296</strain>
    </source>
</reference>
<name>A0A1N7RUC1_9BURK</name>
<evidence type="ECO:0000313" key="1">
    <source>
        <dbReference type="EMBL" id="SIT38720.1"/>
    </source>
</evidence>
<evidence type="ECO:0000313" key="2">
    <source>
        <dbReference type="Proteomes" id="UP000187012"/>
    </source>
</evidence>
<dbReference type="AlphaFoldDB" id="A0A1N7RUC1"/>
<dbReference type="Proteomes" id="UP000187012">
    <property type="component" value="Unassembled WGS sequence"/>
</dbReference>
<accession>A0A1N7RUC1</accession>
<gene>
    <name evidence="1" type="ORF">BN2475_170022</name>
</gene>
<keyword evidence="2" id="KW-1185">Reference proteome</keyword>
<protein>
    <submittedName>
        <fullName evidence="1">Uncharacterized protein</fullName>
    </submittedName>
</protein>
<organism evidence="1 2">
    <name type="scientific">Paraburkholderia ribeironis</name>
    <dbReference type="NCBI Taxonomy" id="1247936"/>
    <lineage>
        <taxon>Bacteria</taxon>
        <taxon>Pseudomonadati</taxon>
        <taxon>Pseudomonadota</taxon>
        <taxon>Betaproteobacteria</taxon>
        <taxon>Burkholderiales</taxon>
        <taxon>Burkholderiaceae</taxon>
        <taxon>Paraburkholderia</taxon>
    </lineage>
</organism>
<dbReference type="EMBL" id="CYGX02000017">
    <property type="protein sequence ID" value="SIT38720.1"/>
    <property type="molecule type" value="Genomic_DNA"/>
</dbReference>
<sequence>MKWGISTILITHHWDVCVQQIYLPSSFFGVERRDERWYVFQSLLKAKTNQLTTEKPRSL</sequence>
<proteinExistence type="predicted"/>